<evidence type="ECO:0000313" key="2">
    <source>
        <dbReference type="Proteomes" id="UP000832034"/>
    </source>
</evidence>
<gene>
    <name evidence="1" type="ORF">LVJ81_09765</name>
</gene>
<accession>A0ABY4EES0</accession>
<name>A0ABY4EES0_VITST</name>
<organism evidence="1 2">
    <name type="scientific">Vitreoscilla stercoraria</name>
    <dbReference type="NCBI Taxonomy" id="61"/>
    <lineage>
        <taxon>Bacteria</taxon>
        <taxon>Pseudomonadati</taxon>
        <taxon>Pseudomonadota</taxon>
        <taxon>Betaproteobacteria</taxon>
        <taxon>Neisseriales</taxon>
        <taxon>Neisseriaceae</taxon>
        <taxon>Vitreoscilla</taxon>
    </lineage>
</organism>
<protein>
    <submittedName>
        <fullName evidence="1">Uncharacterized protein</fullName>
    </submittedName>
</protein>
<reference evidence="1" key="1">
    <citation type="submission" date="2021-12" db="EMBL/GenBank/DDBJ databases">
        <authorList>
            <person name="Veyrier F.J."/>
        </authorList>
    </citation>
    <scope>NUCLEOTIDE SEQUENCE</scope>
    <source>
        <strain evidence="1">SAG 1488-6</strain>
    </source>
</reference>
<proteinExistence type="predicted"/>
<dbReference type="Proteomes" id="UP000832034">
    <property type="component" value="Chromosome"/>
</dbReference>
<evidence type="ECO:0000313" key="1">
    <source>
        <dbReference type="EMBL" id="UOO91917.1"/>
    </source>
</evidence>
<sequence>MSDIVWMLIFLLAFLSYLGVLLGAMAWMAQNAAKSAPKCVVHIPSQDNILSTIQTFAQAYGYKHLSEHNGIQVFRKGKGWLTSLTELHLQPNTDGSANLEVLEAVNFLFKMIYFPINAPSFLGKAVRAHKIKRINLLLERLQAAPIQFARTQPKGKIRLKK</sequence>
<dbReference type="EMBL" id="CP091512">
    <property type="protein sequence ID" value="UOO91917.1"/>
    <property type="molecule type" value="Genomic_DNA"/>
</dbReference>
<reference evidence="1" key="2">
    <citation type="journal article" date="2022" name="Res Sq">
        <title>Evolution of multicellular longitudinally dividing oral cavity symbionts (Neisseriaceae).</title>
        <authorList>
            <person name="Nyongesa S."/>
            <person name="Weber P."/>
            <person name="Bernet E."/>
            <person name="Pullido F."/>
            <person name="Nieckarz M."/>
            <person name="Delaby M."/>
            <person name="Nieves C."/>
            <person name="Viehboeck T."/>
            <person name="Krause N."/>
            <person name="Rivera-Millot A."/>
            <person name="Nakamura A."/>
            <person name="Vischer N."/>
            <person name="VanNieuwenhze M."/>
            <person name="Brun Y."/>
            <person name="Cava F."/>
            <person name="Bulgheresi S."/>
            <person name="Veyrier F."/>
        </authorList>
    </citation>
    <scope>NUCLEOTIDE SEQUENCE</scope>
    <source>
        <strain evidence="1">SAG 1488-6</strain>
    </source>
</reference>
<keyword evidence="2" id="KW-1185">Reference proteome</keyword>
<dbReference type="RefSeq" id="WP_051082961.1">
    <property type="nucleotide sequence ID" value="NZ_CP091512.1"/>
</dbReference>